<dbReference type="AlphaFoldDB" id="A0A069SK51"/>
<evidence type="ECO:0008006" key="3">
    <source>
        <dbReference type="Google" id="ProtNLM"/>
    </source>
</evidence>
<gene>
    <name evidence="1" type="ORF">M099_1318</name>
</gene>
<reference evidence="1 2" key="1">
    <citation type="submission" date="2014-04" db="EMBL/GenBank/DDBJ databases">
        <authorList>
            <person name="Sears C."/>
            <person name="Carroll K."/>
            <person name="Sack B.R."/>
            <person name="Qadri F."/>
            <person name="Myers L.L."/>
            <person name="Chung G.-T."/>
            <person name="Escheverria P."/>
            <person name="Fraser C.M."/>
            <person name="Sadzewicz L."/>
            <person name="Shefchek K.A."/>
            <person name="Tallon L."/>
            <person name="Das S.P."/>
            <person name="Daugherty S."/>
            <person name="Mongodin E.F."/>
        </authorList>
    </citation>
    <scope>NUCLEOTIDE SEQUENCE [LARGE SCALE GENOMIC DNA]</scope>
    <source>
        <strain evidence="1 2">3975 RP4</strain>
    </source>
</reference>
<dbReference type="RefSeq" id="WP_032952620.1">
    <property type="nucleotide sequence ID" value="NZ_JNHM01000014.1"/>
</dbReference>
<dbReference type="SUPFAM" id="SSF56059">
    <property type="entry name" value="Glutathione synthetase ATP-binding domain-like"/>
    <property type="match status" value="1"/>
</dbReference>
<comment type="caution">
    <text evidence="1">The sequence shown here is derived from an EMBL/GenBank/DDBJ whole genome shotgun (WGS) entry which is preliminary data.</text>
</comment>
<accession>A0A069SK51</accession>
<organism evidence="1 2">
    <name type="scientific">Phocaeicola vulgatus str. 3975 RP4</name>
    <dbReference type="NCBI Taxonomy" id="1339352"/>
    <lineage>
        <taxon>Bacteria</taxon>
        <taxon>Pseudomonadati</taxon>
        <taxon>Bacteroidota</taxon>
        <taxon>Bacteroidia</taxon>
        <taxon>Bacteroidales</taxon>
        <taxon>Bacteroidaceae</taxon>
        <taxon>Phocaeicola</taxon>
    </lineage>
</organism>
<dbReference type="EMBL" id="JNHM01000014">
    <property type="protein sequence ID" value="KDS55115.1"/>
    <property type="molecule type" value="Genomic_DNA"/>
</dbReference>
<dbReference type="PATRIC" id="fig|1339352.3.peg.1277"/>
<protein>
    <recommendedName>
        <fullName evidence="3">ATP-grasp domain-containing protein</fullName>
    </recommendedName>
</protein>
<evidence type="ECO:0000313" key="1">
    <source>
        <dbReference type="EMBL" id="KDS55115.1"/>
    </source>
</evidence>
<name>A0A069SK51_PHOVU</name>
<sequence length="403" mass="45650">MVCTLKHLSLCPEMEALYLFNPENDMALACGDPYYMAPASARRMAAELSVLPAWYAEQGGTVWLDSALRMKTMERQSFLPPSVNWTSEFLPIYNKVIPWGWNPSLVRRLQEAGFPDTAYPSVERMKRIRQISGRQTAVKVLRRLCRHIGGNIPTLGEAFVLSSTEEVKAFVLSHPRALLKAPWSGSGRGIQYVSGSFTIPLEGWIRHILTTQHEVIGEPFYDKLLDFAMEFFADEWGQVHFIGYSLFETDKRGVYKENLLAADRVIEARISTYVSAEILHQVGRALQVELAEVIKGSYEGYLGVDMMICRTQNGGYAIHPCVEINLRMNMGVVARLIYDNYVCDGVQGRYVIEYYAKPGEAWHSHLALQEKHPLYLENGKVKSGYLSLTPVENNTSYQAYILI</sequence>
<dbReference type="Proteomes" id="UP000027661">
    <property type="component" value="Unassembled WGS sequence"/>
</dbReference>
<proteinExistence type="predicted"/>
<evidence type="ECO:0000313" key="2">
    <source>
        <dbReference type="Proteomes" id="UP000027661"/>
    </source>
</evidence>